<keyword evidence="3" id="KW-1185">Reference proteome</keyword>
<dbReference type="PROSITE" id="PS51257">
    <property type="entry name" value="PROKAR_LIPOPROTEIN"/>
    <property type="match status" value="1"/>
</dbReference>
<evidence type="ECO:0000256" key="1">
    <source>
        <dbReference type="SAM" id="MobiDB-lite"/>
    </source>
</evidence>
<name>A0ABU3JX05_9ACTN</name>
<organism evidence="2 3">
    <name type="scientific">Streptomyces lusitanus</name>
    <dbReference type="NCBI Taxonomy" id="68232"/>
    <lineage>
        <taxon>Bacteria</taxon>
        <taxon>Bacillati</taxon>
        <taxon>Actinomycetota</taxon>
        <taxon>Actinomycetes</taxon>
        <taxon>Kitasatosporales</taxon>
        <taxon>Streptomycetaceae</taxon>
        <taxon>Streptomyces</taxon>
    </lineage>
</organism>
<dbReference type="Proteomes" id="UP001249760">
    <property type="component" value="Unassembled WGS sequence"/>
</dbReference>
<dbReference type="EMBL" id="JASKMA010000019">
    <property type="protein sequence ID" value="MDT6986494.1"/>
    <property type="molecule type" value="Genomic_DNA"/>
</dbReference>
<evidence type="ECO:0000313" key="2">
    <source>
        <dbReference type="EMBL" id="MDT6986494.1"/>
    </source>
</evidence>
<evidence type="ECO:0000313" key="3">
    <source>
        <dbReference type="Proteomes" id="UP001249760"/>
    </source>
</evidence>
<comment type="caution">
    <text evidence="2">The sequence shown here is derived from an EMBL/GenBank/DDBJ whole genome shotgun (WGS) entry which is preliminary data.</text>
</comment>
<proteinExistence type="predicted"/>
<protein>
    <recommendedName>
        <fullName evidence="4">Secreted protein</fullName>
    </recommendedName>
</protein>
<dbReference type="RefSeq" id="WP_394313947.1">
    <property type="nucleotide sequence ID" value="NZ_JASKMA010000019.1"/>
</dbReference>
<evidence type="ECO:0008006" key="4">
    <source>
        <dbReference type="Google" id="ProtNLM"/>
    </source>
</evidence>
<feature type="region of interest" description="Disordered" evidence="1">
    <location>
        <begin position="41"/>
        <end position="68"/>
    </location>
</feature>
<sequence>MTRAAPRARTLLASGLSVTVLLITAACVAYDRDVPRALPQGVSEPPAATSASPSVTATASPSAVTGRSTPVLNDEQLRAALITEGDLGPPWAAAQGPALWRDGTLKATADDGDCRRLLEVLYTEEPFGVPAGPRVSVTLDDTAEGTQLREQIGAHRPQDVERALTWLGTLPEECGRFRAATARSGTQDVEVTELPLPDTAGDARAAVRVTLTGGAPDAEPARLTVDLAAILVGEDAIVLTNGGFGEVRAEVTQAMAQLGADRLEEVAREGRLRV</sequence>
<reference evidence="2 3" key="1">
    <citation type="submission" date="2023-05" db="EMBL/GenBank/DDBJ databases">
        <title>Streptomyces fuscus sp. nov., a brown-black pigment producing actinomyces isolated from dry sand of Sea duck farm.</title>
        <authorList>
            <person name="Xie J."/>
            <person name="Shen N."/>
        </authorList>
    </citation>
    <scope>NUCLEOTIDE SEQUENCE [LARGE SCALE GENOMIC DNA]</scope>
    <source>
        <strain evidence="2 3">CGMCC 4.1745</strain>
    </source>
</reference>
<gene>
    <name evidence="2" type="ORF">QNO04_23860</name>
</gene>
<accession>A0ABU3JX05</accession>
<feature type="compositionally biased region" description="Low complexity" evidence="1">
    <location>
        <begin position="42"/>
        <end position="65"/>
    </location>
</feature>